<dbReference type="AlphaFoldDB" id="A0A0P1G7P7"/>
<evidence type="ECO:0000313" key="2">
    <source>
        <dbReference type="Proteomes" id="UP000051587"/>
    </source>
</evidence>
<proteinExistence type="predicted"/>
<sequence length="58" mass="6362">MPKCRASKAEITRAVEATQKCGLSVSGVEIEPDGTIRVLTIIVDKPQKQADARIPKQW</sequence>
<dbReference type="OrthoDB" id="8265862at2"/>
<dbReference type="Proteomes" id="UP000051587">
    <property type="component" value="Unassembled WGS sequence"/>
</dbReference>
<evidence type="ECO:0000313" key="1">
    <source>
        <dbReference type="EMBL" id="CUH68643.1"/>
    </source>
</evidence>
<dbReference type="EMBL" id="CYSA01000028">
    <property type="protein sequence ID" value="CUH68643.1"/>
    <property type="molecule type" value="Genomic_DNA"/>
</dbReference>
<protein>
    <submittedName>
        <fullName evidence="1">Uncharacterized protein</fullName>
    </submittedName>
</protein>
<dbReference type="STRING" id="53501.SAMN04488043_106175"/>
<reference evidence="1 2" key="1">
    <citation type="submission" date="2015-09" db="EMBL/GenBank/DDBJ databases">
        <authorList>
            <consortium name="Swine Surveillance"/>
        </authorList>
    </citation>
    <scope>NUCLEOTIDE SEQUENCE [LARGE SCALE GENOMIC DNA]</scope>
    <source>
        <strain evidence="1 2">CECT 4357</strain>
    </source>
</reference>
<gene>
    <name evidence="1" type="ORF">TG4357_03714</name>
</gene>
<dbReference type="RefSeq" id="WP_158509099.1">
    <property type="nucleotide sequence ID" value="NZ_CP051181.1"/>
</dbReference>
<name>A0A0P1G7P7_THAGE</name>
<organism evidence="1 2">
    <name type="scientific">Thalassovita gelatinovora</name>
    <name type="common">Thalassobius gelatinovorus</name>
    <dbReference type="NCBI Taxonomy" id="53501"/>
    <lineage>
        <taxon>Bacteria</taxon>
        <taxon>Pseudomonadati</taxon>
        <taxon>Pseudomonadota</taxon>
        <taxon>Alphaproteobacteria</taxon>
        <taxon>Rhodobacterales</taxon>
        <taxon>Roseobacteraceae</taxon>
        <taxon>Thalassovita</taxon>
    </lineage>
</organism>
<accession>A0A0P1G7P7</accession>
<keyword evidence="2" id="KW-1185">Reference proteome</keyword>